<sequence>MSNSVSTKRGDSLTLDSHIDIPWPDQPGSFTGEGEGKRQATLLGMQKGQLNAGCFVAFTPQGRLDSQAFEAAWQRCCKMLSVIIDMASPAHKAVLCVTPEGVNMAYNNSQVALIPVVENAYPIGEDIKRLELLAQKGIGYITLTHNGHNQIADSAVFRPALGEKAYLHHGLSDFGREVIQHMNNLGIMVDVSHGSKHSMEQAVQCSEVPVVASHSCIRALSDHPRNMDDSQLDLLRETGGVIQITALDVFLRRTASSHNPVNLSDLVAHIAYAVNRVGIEHVGISSDFEGGGGIQGWQNTAETQNVTAALENYGFDPSEIRALWGENFLRVWRQAQFYSQEKKAKNHF</sequence>
<dbReference type="CDD" id="cd01301">
    <property type="entry name" value="rDP_like"/>
    <property type="match status" value="1"/>
</dbReference>
<protein>
    <submittedName>
        <fullName evidence="1">Membrane dipeptidase</fullName>
    </submittedName>
</protein>
<evidence type="ECO:0000313" key="1">
    <source>
        <dbReference type="EMBL" id="QNT78694.1"/>
    </source>
</evidence>
<dbReference type="PANTHER" id="PTHR10443:SF12">
    <property type="entry name" value="DIPEPTIDASE"/>
    <property type="match status" value="1"/>
</dbReference>
<dbReference type="Pfam" id="PF01244">
    <property type="entry name" value="Peptidase_M19"/>
    <property type="match status" value="1"/>
</dbReference>
<dbReference type="GO" id="GO:0006508">
    <property type="term" value="P:proteolysis"/>
    <property type="evidence" value="ECO:0007669"/>
    <property type="project" value="InterPro"/>
</dbReference>
<evidence type="ECO:0000313" key="2">
    <source>
        <dbReference type="Proteomes" id="UP000516349"/>
    </source>
</evidence>
<dbReference type="AlphaFoldDB" id="A0A7H1NSD4"/>
<dbReference type="PROSITE" id="PS51365">
    <property type="entry name" value="RENAL_DIPEPTIDASE_2"/>
    <property type="match status" value="1"/>
</dbReference>
<dbReference type="EMBL" id="CP060244">
    <property type="protein sequence ID" value="QNT78694.1"/>
    <property type="molecule type" value="Genomic_DNA"/>
</dbReference>
<dbReference type="KEGG" id="ebla:JGUZn3_14710"/>
<dbReference type="PANTHER" id="PTHR10443">
    <property type="entry name" value="MICROSOMAL DIPEPTIDASE"/>
    <property type="match status" value="1"/>
</dbReference>
<keyword evidence="2" id="KW-1185">Reference proteome</keyword>
<reference evidence="1 2" key="1">
    <citation type="submission" date="2020-08" db="EMBL/GenBank/DDBJ databases">
        <title>Complete genome sequence of Entomobacter blattae G55GP.</title>
        <authorList>
            <person name="Poehlein A."/>
            <person name="Guzman J."/>
            <person name="Daniel R."/>
            <person name="Vilcinskas A."/>
        </authorList>
    </citation>
    <scope>NUCLEOTIDE SEQUENCE [LARGE SCALE GENOMIC DNA]</scope>
    <source>
        <strain evidence="1 2">G55GP</strain>
    </source>
</reference>
<gene>
    <name evidence="1" type="ORF">JGUZn3_14710</name>
</gene>
<dbReference type="Gene3D" id="3.20.20.140">
    <property type="entry name" value="Metal-dependent hydrolases"/>
    <property type="match status" value="1"/>
</dbReference>
<name>A0A7H1NSD4_9PROT</name>
<dbReference type="InterPro" id="IPR032466">
    <property type="entry name" value="Metal_Hydrolase"/>
</dbReference>
<dbReference type="Proteomes" id="UP000516349">
    <property type="component" value="Chromosome"/>
</dbReference>
<dbReference type="InterPro" id="IPR008257">
    <property type="entry name" value="Pept_M19"/>
</dbReference>
<organism evidence="1 2">
    <name type="scientific">Entomobacter blattae</name>
    <dbReference type="NCBI Taxonomy" id="2762277"/>
    <lineage>
        <taxon>Bacteria</taxon>
        <taxon>Pseudomonadati</taxon>
        <taxon>Pseudomonadota</taxon>
        <taxon>Alphaproteobacteria</taxon>
        <taxon>Acetobacterales</taxon>
        <taxon>Acetobacteraceae</taxon>
        <taxon>Entomobacter</taxon>
    </lineage>
</organism>
<dbReference type="GO" id="GO:0070573">
    <property type="term" value="F:metallodipeptidase activity"/>
    <property type="evidence" value="ECO:0007669"/>
    <property type="project" value="InterPro"/>
</dbReference>
<accession>A0A7H1NSD4</accession>
<dbReference type="RefSeq" id="WP_203412934.1">
    <property type="nucleotide sequence ID" value="NZ_CP060244.1"/>
</dbReference>
<dbReference type="SUPFAM" id="SSF51556">
    <property type="entry name" value="Metallo-dependent hydrolases"/>
    <property type="match status" value="1"/>
</dbReference>
<proteinExistence type="predicted"/>